<reference evidence="1" key="1">
    <citation type="submission" date="2022-10" db="EMBL/GenBank/DDBJ databases">
        <authorList>
            <person name="Yu W.X."/>
        </authorList>
    </citation>
    <scope>NUCLEOTIDE SEQUENCE</scope>
    <source>
        <strain evidence="1">AAT</strain>
    </source>
</reference>
<sequence length="198" mass="23404">MIRELQEEQEQWKIWPPYEVFYIESLLTKTKSAIGDYELLDKVITTPTLFEENPNILIDLSENIINQGAGISRYLFPARYKGTRNRIHKLRGEKLREFLHVGENSPLEHRFVRDYAEHFDEKLDIFLSKPIKGNFIPSRVVFDAQELDNVTFVFRAYVVNEFKFICLEKQICILPIIKEIYRIHNLLIGFINNGGRLQ</sequence>
<keyword evidence="2" id="KW-1185">Reference proteome</keyword>
<dbReference type="Proteomes" id="UP001209229">
    <property type="component" value="Unassembled WGS sequence"/>
</dbReference>
<dbReference type="EMBL" id="JAPDPJ010000028">
    <property type="protein sequence ID" value="MCW3787377.1"/>
    <property type="molecule type" value="Genomic_DNA"/>
</dbReference>
<organism evidence="1 2">
    <name type="scientific">Plebeiibacterium sediminum</name>
    <dbReference type="NCBI Taxonomy" id="2992112"/>
    <lineage>
        <taxon>Bacteria</taxon>
        <taxon>Pseudomonadati</taxon>
        <taxon>Bacteroidota</taxon>
        <taxon>Bacteroidia</taxon>
        <taxon>Marinilabiliales</taxon>
        <taxon>Marinilabiliaceae</taxon>
        <taxon>Plebeiibacterium</taxon>
    </lineage>
</organism>
<dbReference type="RefSeq" id="WP_301190942.1">
    <property type="nucleotide sequence ID" value="NZ_JAPDPJ010000028.1"/>
</dbReference>
<proteinExistence type="predicted"/>
<comment type="caution">
    <text evidence="1">The sequence shown here is derived from an EMBL/GenBank/DDBJ whole genome shotgun (WGS) entry which is preliminary data.</text>
</comment>
<gene>
    <name evidence="1" type="ORF">OM075_12925</name>
</gene>
<dbReference type="AlphaFoldDB" id="A0AAE3M5P8"/>
<name>A0AAE3M5P8_9BACT</name>
<evidence type="ECO:0000313" key="1">
    <source>
        <dbReference type="EMBL" id="MCW3787377.1"/>
    </source>
</evidence>
<protein>
    <submittedName>
        <fullName evidence="1">Uncharacterized protein</fullName>
    </submittedName>
</protein>
<accession>A0AAE3M5P8</accession>
<evidence type="ECO:0000313" key="2">
    <source>
        <dbReference type="Proteomes" id="UP001209229"/>
    </source>
</evidence>